<evidence type="ECO:0000256" key="1">
    <source>
        <dbReference type="PROSITE-ProRule" id="PRU00047"/>
    </source>
</evidence>
<dbReference type="Pfam" id="PF14223">
    <property type="entry name" value="Retrotran_gag_2"/>
    <property type="match status" value="1"/>
</dbReference>
<dbReference type="InterPro" id="IPR054722">
    <property type="entry name" value="PolX-like_BBD"/>
</dbReference>
<dbReference type="InterPro" id="IPR036875">
    <property type="entry name" value="Znf_CCHC_sf"/>
</dbReference>
<dbReference type="Pfam" id="PF00098">
    <property type="entry name" value="zf-CCHC"/>
    <property type="match status" value="1"/>
</dbReference>
<evidence type="ECO:0000313" key="3">
    <source>
        <dbReference type="Proteomes" id="UP000694864"/>
    </source>
</evidence>
<keyword evidence="3" id="KW-1185">Reference proteome</keyword>
<keyword evidence="1" id="KW-0863">Zinc-finger</keyword>
<dbReference type="SUPFAM" id="SSF57756">
    <property type="entry name" value="Retrovirus zinc finger-like domains"/>
    <property type="match status" value="1"/>
</dbReference>
<reference evidence="3" key="1">
    <citation type="journal article" date="2014" name="Nat. Commun.">
        <title>The emerging biofuel crop Camelina sativa retains a highly undifferentiated hexaploid genome structure.</title>
        <authorList>
            <person name="Kagale S."/>
            <person name="Koh C."/>
            <person name="Nixon J."/>
            <person name="Bollina V."/>
            <person name="Clarke W.E."/>
            <person name="Tuteja R."/>
            <person name="Spillane C."/>
            <person name="Robinson S.J."/>
            <person name="Links M.G."/>
            <person name="Clarke C."/>
            <person name="Higgins E.E."/>
            <person name="Huebert T."/>
            <person name="Sharpe A.G."/>
            <person name="Parkin I.A."/>
        </authorList>
    </citation>
    <scope>NUCLEOTIDE SEQUENCE [LARGE SCALE GENOMIC DNA]</scope>
    <source>
        <strain evidence="3">cv. DH55</strain>
    </source>
</reference>
<dbReference type="InterPro" id="IPR001878">
    <property type="entry name" value="Znf_CCHC"/>
</dbReference>
<sequence>MAAANKENAVSDDLNYEEWAPTVKKRLVQSGLWNVVANGVPPDPKEFPELSETMKVEELAQWRNCAIKDQKALKILQSSLPDSVFRKTFSVASAKDLWDMLRISNDEAKSPKLEKTFKDLTMYDGEPMDLYLNRVMDIVDEVRRWGNPKSDDEVITKLLTTLAWPYDEAFPVVDEIMSLPDMTLEDLISVLEMFGDRPVEYTITELKKFYTSLKKEKSEQMWCCLCKKYDHNQQDCYPGGGVREQCHQCGERGHFARDCKRKNEKPEHLVLTATVGDITFDEDMWMVYTAATYLKYFTSLDRTYRARVGMGNGTVVLAEGKGDVKITVKGVRMLIKNVLFVPGINRNVLSFGQMTERGYSMEMGGGECTIRDETGKVFANTRLEDRGIALRLKVIT</sequence>
<name>A0ABM0TSU0_CAMSA</name>
<dbReference type="GeneID" id="104714986"/>
<dbReference type="Gene3D" id="4.10.60.10">
    <property type="entry name" value="Zinc finger, CCHC-type"/>
    <property type="match status" value="1"/>
</dbReference>
<organism evidence="3 4">
    <name type="scientific">Camelina sativa</name>
    <name type="common">False flax</name>
    <name type="synonym">Myagrum sativum</name>
    <dbReference type="NCBI Taxonomy" id="90675"/>
    <lineage>
        <taxon>Eukaryota</taxon>
        <taxon>Viridiplantae</taxon>
        <taxon>Streptophyta</taxon>
        <taxon>Embryophyta</taxon>
        <taxon>Tracheophyta</taxon>
        <taxon>Spermatophyta</taxon>
        <taxon>Magnoliopsida</taxon>
        <taxon>eudicotyledons</taxon>
        <taxon>Gunneridae</taxon>
        <taxon>Pentapetalae</taxon>
        <taxon>rosids</taxon>
        <taxon>malvids</taxon>
        <taxon>Brassicales</taxon>
        <taxon>Brassicaceae</taxon>
        <taxon>Camelineae</taxon>
        <taxon>Camelina</taxon>
    </lineage>
</organism>
<dbReference type="RefSeq" id="XP_010430747.1">
    <property type="nucleotide sequence ID" value="XM_010432445.1"/>
</dbReference>
<dbReference type="Pfam" id="PF22936">
    <property type="entry name" value="Pol_BBD"/>
    <property type="match status" value="1"/>
</dbReference>
<feature type="domain" description="CCHC-type" evidence="2">
    <location>
        <begin position="246"/>
        <end position="261"/>
    </location>
</feature>
<dbReference type="Proteomes" id="UP000694864">
    <property type="component" value="Chromosome 9"/>
</dbReference>
<dbReference type="PANTHER" id="PTHR35317:SF23">
    <property type="entry name" value="OS04G0629600 PROTEIN"/>
    <property type="match status" value="1"/>
</dbReference>
<protein>
    <submittedName>
        <fullName evidence="4">Uncharacterized protein LOC104714986</fullName>
    </submittedName>
</protein>
<keyword evidence="1" id="KW-0479">Metal-binding</keyword>
<evidence type="ECO:0000313" key="4">
    <source>
        <dbReference type="RefSeq" id="XP_010430747.1"/>
    </source>
</evidence>
<accession>A0ABM0TSU0</accession>
<dbReference type="PROSITE" id="PS50158">
    <property type="entry name" value="ZF_CCHC"/>
    <property type="match status" value="1"/>
</dbReference>
<gene>
    <name evidence="4" type="primary">LOC104714986</name>
</gene>
<dbReference type="SMART" id="SM00343">
    <property type="entry name" value="ZnF_C2HC"/>
    <property type="match status" value="1"/>
</dbReference>
<keyword evidence="1" id="KW-0862">Zinc</keyword>
<evidence type="ECO:0000259" key="2">
    <source>
        <dbReference type="PROSITE" id="PS50158"/>
    </source>
</evidence>
<proteinExistence type="predicted"/>
<reference evidence="4" key="2">
    <citation type="submission" date="2025-08" db="UniProtKB">
        <authorList>
            <consortium name="RefSeq"/>
        </authorList>
    </citation>
    <scope>IDENTIFICATION</scope>
    <source>
        <tissue evidence="4">Leaf</tissue>
    </source>
</reference>
<dbReference type="PANTHER" id="PTHR35317">
    <property type="entry name" value="OS04G0629600 PROTEIN"/>
    <property type="match status" value="1"/>
</dbReference>